<evidence type="ECO:0000313" key="3">
    <source>
        <dbReference type="Proteomes" id="UP000293568"/>
    </source>
</evidence>
<name>A0A4P6F6N1_9BACL</name>
<protein>
    <submittedName>
        <fullName evidence="2">Iron-sulfur cluster biosynthesis family protein</fullName>
    </submittedName>
</protein>
<sequence>MRIQFTPSAVNKLKPYLDGSGLQLKFLHDTEGCGCVVSGVPALELIREHGADDRLAHGEPFDFWYEPRHEIYYEPVMTIDFNPAKGIFSLKSDSQIYSVNVKLAHPPAETA</sequence>
<dbReference type="RefSeq" id="WP_129439271.1">
    <property type="nucleotide sequence ID" value="NZ_CP035492.1"/>
</dbReference>
<dbReference type="Gene3D" id="2.60.300.12">
    <property type="entry name" value="HesB-like domain"/>
    <property type="match status" value="1"/>
</dbReference>
<dbReference type="SUPFAM" id="SSF89360">
    <property type="entry name" value="HesB-like domain"/>
    <property type="match status" value="1"/>
</dbReference>
<feature type="domain" description="Core" evidence="1">
    <location>
        <begin position="1"/>
        <end position="103"/>
    </location>
</feature>
<dbReference type="Pfam" id="PF01521">
    <property type="entry name" value="Fe-S_biosyn"/>
    <property type="match status" value="1"/>
</dbReference>
<dbReference type="InterPro" id="IPR000361">
    <property type="entry name" value="ATAP_core_dom"/>
</dbReference>
<dbReference type="AlphaFoldDB" id="A0A4P6F6N1"/>
<dbReference type="EMBL" id="CP035492">
    <property type="protein sequence ID" value="QAY66068.1"/>
    <property type="molecule type" value="Genomic_DNA"/>
</dbReference>
<dbReference type="OrthoDB" id="2361087at2"/>
<evidence type="ECO:0000259" key="1">
    <source>
        <dbReference type="Pfam" id="PF01521"/>
    </source>
</evidence>
<dbReference type="KEGG" id="pprt:ET464_06360"/>
<organism evidence="2 3">
    <name type="scientific">Paenibacillus protaetiae</name>
    <dbReference type="NCBI Taxonomy" id="2509456"/>
    <lineage>
        <taxon>Bacteria</taxon>
        <taxon>Bacillati</taxon>
        <taxon>Bacillota</taxon>
        <taxon>Bacilli</taxon>
        <taxon>Bacillales</taxon>
        <taxon>Paenibacillaceae</taxon>
        <taxon>Paenibacillus</taxon>
    </lineage>
</organism>
<accession>A0A4P6F6N1</accession>
<keyword evidence="3" id="KW-1185">Reference proteome</keyword>
<dbReference type="InterPro" id="IPR035903">
    <property type="entry name" value="HesB-like_dom_sf"/>
</dbReference>
<proteinExistence type="predicted"/>
<reference evidence="2 3" key="1">
    <citation type="submission" date="2019-01" db="EMBL/GenBank/DDBJ databases">
        <title>Genome sequencing of strain FW100M-2.</title>
        <authorList>
            <person name="Heo J."/>
            <person name="Kim S.-J."/>
            <person name="Kim J.-S."/>
            <person name="Hong S.-B."/>
            <person name="Kwon S.-W."/>
        </authorList>
    </citation>
    <scope>NUCLEOTIDE SEQUENCE [LARGE SCALE GENOMIC DNA]</scope>
    <source>
        <strain evidence="2 3">FW100M-2</strain>
    </source>
</reference>
<gene>
    <name evidence="2" type="ORF">ET464_06360</name>
</gene>
<evidence type="ECO:0000313" key="2">
    <source>
        <dbReference type="EMBL" id="QAY66068.1"/>
    </source>
</evidence>
<dbReference type="Proteomes" id="UP000293568">
    <property type="component" value="Chromosome"/>
</dbReference>